<keyword evidence="3" id="KW-1185">Reference proteome</keyword>
<dbReference type="RefSeq" id="WP_066385931.1">
    <property type="nucleotide sequence ID" value="NZ_LTAZ01000023.1"/>
</dbReference>
<reference evidence="2 3" key="1">
    <citation type="submission" date="2016-02" db="EMBL/GenBank/DDBJ databases">
        <title>Genome sequence of Halalkalicoccus paucihalophilus DSM 24557.</title>
        <authorList>
            <person name="Poehlein A."/>
            <person name="Daniel R."/>
        </authorList>
    </citation>
    <scope>NUCLEOTIDE SEQUENCE [LARGE SCALE GENOMIC DNA]</scope>
    <source>
        <strain evidence="2 3">DSM 24557</strain>
    </source>
</reference>
<evidence type="ECO:0000313" key="2">
    <source>
        <dbReference type="EMBL" id="KYH23715.1"/>
    </source>
</evidence>
<accession>A0A151A7V2</accession>
<feature type="compositionally biased region" description="Polar residues" evidence="1">
    <location>
        <begin position="1"/>
        <end position="18"/>
    </location>
</feature>
<protein>
    <submittedName>
        <fullName evidence="2">Uncharacterized protein</fullName>
    </submittedName>
</protein>
<evidence type="ECO:0000313" key="3">
    <source>
        <dbReference type="Proteomes" id="UP000075321"/>
    </source>
</evidence>
<name>A0A151A7V2_9EURY</name>
<dbReference type="AlphaFoldDB" id="A0A151A7V2"/>
<feature type="region of interest" description="Disordered" evidence="1">
    <location>
        <begin position="1"/>
        <end position="35"/>
    </location>
</feature>
<evidence type="ECO:0000256" key="1">
    <source>
        <dbReference type="SAM" id="MobiDB-lite"/>
    </source>
</evidence>
<organism evidence="2 3">
    <name type="scientific">Halalkalicoccus paucihalophilus</name>
    <dbReference type="NCBI Taxonomy" id="1008153"/>
    <lineage>
        <taxon>Archaea</taxon>
        <taxon>Methanobacteriati</taxon>
        <taxon>Methanobacteriota</taxon>
        <taxon>Stenosarchaea group</taxon>
        <taxon>Halobacteria</taxon>
        <taxon>Halobacteriales</taxon>
        <taxon>Halococcaceae</taxon>
        <taxon>Halalkalicoccus</taxon>
    </lineage>
</organism>
<sequence>MSTHDTTPTTTELSNASDNDTDGNEAAETVTKRRVGKLLGEQRRRLSDDVIRDYDEINSDGHKVKTVKKRDADGKEHEVEINLSRLLNPTPSTTSDIEILVVEARVNDEAGDGEVPIENPHIPAYDAILDRAEKRLDDEGLTPAWEVLGE</sequence>
<comment type="caution">
    <text evidence="2">The sequence shown here is derived from an EMBL/GenBank/DDBJ whole genome shotgun (WGS) entry which is preliminary data.</text>
</comment>
<dbReference type="PATRIC" id="fig|1008153.3.peg.4501"/>
<dbReference type="Proteomes" id="UP000075321">
    <property type="component" value="Unassembled WGS sequence"/>
</dbReference>
<dbReference type="EMBL" id="LTAZ01000023">
    <property type="protein sequence ID" value="KYH23715.1"/>
    <property type="molecule type" value="Genomic_DNA"/>
</dbReference>
<proteinExistence type="predicted"/>
<gene>
    <name evidence="2" type="ORF">HAPAU_41950</name>
</gene>
<dbReference type="OrthoDB" id="373589at2157"/>